<keyword evidence="5" id="KW-0547">Nucleotide-binding</keyword>
<evidence type="ECO:0000256" key="2">
    <source>
        <dbReference type="ARBA" id="ARBA00006479"/>
    </source>
</evidence>
<comment type="catalytic activity">
    <reaction evidence="12">
        <text>D-fructose + ATP = D-fructose 6-phosphate + ADP + H(+)</text>
        <dbReference type="Rhea" id="RHEA:16125"/>
        <dbReference type="ChEBI" id="CHEBI:15378"/>
        <dbReference type="ChEBI" id="CHEBI:30616"/>
        <dbReference type="ChEBI" id="CHEBI:37721"/>
        <dbReference type="ChEBI" id="CHEBI:61527"/>
        <dbReference type="ChEBI" id="CHEBI:456216"/>
        <dbReference type="EC" id="2.7.1.4"/>
    </reaction>
</comment>
<dbReference type="Pfam" id="PF00480">
    <property type="entry name" value="ROK"/>
    <property type="match status" value="1"/>
</dbReference>
<evidence type="ECO:0000256" key="4">
    <source>
        <dbReference type="ARBA" id="ARBA00022723"/>
    </source>
</evidence>
<dbReference type="Gene3D" id="3.30.420.40">
    <property type="match status" value="2"/>
</dbReference>
<dbReference type="InterPro" id="IPR000600">
    <property type="entry name" value="ROK"/>
</dbReference>
<dbReference type="EC" id="2.7.1.4" evidence="11"/>
<organism evidence="13 14">
    <name type="scientific">Lactobacillus acetotolerans</name>
    <dbReference type="NCBI Taxonomy" id="1600"/>
    <lineage>
        <taxon>Bacteria</taxon>
        <taxon>Bacillati</taxon>
        <taxon>Bacillota</taxon>
        <taxon>Bacilli</taxon>
        <taxon>Lactobacillales</taxon>
        <taxon>Lactobacillaceae</taxon>
        <taxon>Lactobacillus</taxon>
    </lineage>
</organism>
<dbReference type="PANTHER" id="PTHR42742">
    <property type="entry name" value="TRANSCRIPTIONAL REPRESSOR MPRA"/>
    <property type="match status" value="1"/>
</dbReference>
<dbReference type="STRING" id="1600.LBAT_0013"/>
<keyword evidence="6 13" id="KW-0418">Kinase</keyword>
<keyword evidence="14" id="KW-1185">Reference proteome</keyword>
<keyword evidence="10" id="KW-0119">Carbohydrate metabolism</keyword>
<dbReference type="GO" id="GO:0008865">
    <property type="term" value="F:fructokinase activity"/>
    <property type="evidence" value="ECO:0007669"/>
    <property type="project" value="UniProtKB-EC"/>
</dbReference>
<dbReference type="AlphaFoldDB" id="A0A0D6A0R2"/>
<dbReference type="KEGG" id="lae:LBAT_0013"/>
<dbReference type="PATRIC" id="fig|1600.4.peg.13"/>
<evidence type="ECO:0000256" key="6">
    <source>
        <dbReference type="ARBA" id="ARBA00022777"/>
    </source>
</evidence>
<evidence type="ECO:0000256" key="10">
    <source>
        <dbReference type="ARBA" id="ARBA00023277"/>
    </source>
</evidence>
<keyword evidence="3" id="KW-0808">Transferase</keyword>
<accession>A0A0D6A0R2</accession>
<dbReference type="OrthoDB" id="9783435at2"/>
<dbReference type="InterPro" id="IPR043129">
    <property type="entry name" value="ATPase_NBD"/>
</dbReference>
<dbReference type="InterPro" id="IPR051804">
    <property type="entry name" value="Carb_Metab_Reg_Kinase/Isom"/>
</dbReference>
<dbReference type="FunFam" id="3.30.420.40:FF:000153">
    <property type="entry name" value="Putative fructokinase"/>
    <property type="match status" value="1"/>
</dbReference>
<sequence>MTDKKYVGSIEAGGTKFIVAVQELATKKVIAKDRISTADPQKTLQDSADFFKKYPVDALGIGSFGPIDINPSSRTFGYILDTPKRGWSGTNVKGFFETELKVPVIMTTDVNASCYGEYIARGEDDTKSYFYVTIGTGVGGGLVQAGKLLGLNAHPEMGHMLISPYPGDDFKGSCPFHGNKCVEGMAAGPSLQGRTGIPGDKLARDNKVFIYSAYYVAQMLFNIYMTTRPDVMIVGGSVLKAQDLIKVRKFFDDFNDNYVANPPKLDDLIVSPAVANNGSAILGGFELAKTLLK</sequence>
<dbReference type="EMBL" id="AP014808">
    <property type="protein sequence ID" value="BAQ56402.1"/>
    <property type="molecule type" value="Genomic_DNA"/>
</dbReference>
<comment type="similarity">
    <text evidence="2">Belongs to the ROK (NagC/XylR) family.</text>
</comment>
<proteinExistence type="inferred from homology"/>
<keyword evidence="8" id="KW-0067">ATP-binding</keyword>
<evidence type="ECO:0000256" key="12">
    <source>
        <dbReference type="ARBA" id="ARBA00048451"/>
    </source>
</evidence>
<comment type="cofactor">
    <cofactor evidence="1">
        <name>Mg(2+)</name>
        <dbReference type="ChEBI" id="CHEBI:18420"/>
    </cofactor>
</comment>
<dbReference type="GO" id="GO:0005524">
    <property type="term" value="F:ATP binding"/>
    <property type="evidence" value="ECO:0007669"/>
    <property type="project" value="UniProtKB-KW"/>
</dbReference>
<evidence type="ECO:0000313" key="14">
    <source>
        <dbReference type="Proteomes" id="UP000035709"/>
    </source>
</evidence>
<keyword evidence="7" id="KW-0862">Zinc</keyword>
<dbReference type="Proteomes" id="UP000035709">
    <property type="component" value="Chromosome"/>
</dbReference>
<evidence type="ECO:0000256" key="8">
    <source>
        <dbReference type="ARBA" id="ARBA00022840"/>
    </source>
</evidence>
<dbReference type="PANTHER" id="PTHR42742:SF3">
    <property type="entry name" value="FRUCTOKINASE"/>
    <property type="match status" value="1"/>
</dbReference>
<dbReference type="CDD" id="cd24067">
    <property type="entry name" value="ASKHA_NBD_ROK_BsFRK-like"/>
    <property type="match status" value="1"/>
</dbReference>
<keyword evidence="4" id="KW-0479">Metal-binding</keyword>
<name>A0A0D6A0R2_9LACO</name>
<evidence type="ECO:0000313" key="13">
    <source>
        <dbReference type="EMBL" id="BAQ56402.1"/>
    </source>
</evidence>
<dbReference type="RefSeq" id="WP_060458997.1">
    <property type="nucleotide sequence ID" value="NZ_AP014808.1"/>
</dbReference>
<dbReference type="GO" id="GO:0046872">
    <property type="term" value="F:metal ion binding"/>
    <property type="evidence" value="ECO:0007669"/>
    <property type="project" value="UniProtKB-KW"/>
</dbReference>
<evidence type="ECO:0000256" key="5">
    <source>
        <dbReference type="ARBA" id="ARBA00022741"/>
    </source>
</evidence>
<gene>
    <name evidence="13" type="ORF">LBAT_0013</name>
</gene>
<evidence type="ECO:0000256" key="9">
    <source>
        <dbReference type="ARBA" id="ARBA00022842"/>
    </source>
</evidence>
<evidence type="ECO:0000256" key="7">
    <source>
        <dbReference type="ARBA" id="ARBA00022833"/>
    </source>
</evidence>
<protein>
    <recommendedName>
        <fullName evidence="11">fructokinase</fullName>
        <ecNumber evidence="11">2.7.1.4</ecNumber>
    </recommendedName>
</protein>
<dbReference type="SUPFAM" id="SSF53067">
    <property type="entry name" value="Actin-like ATPase domain"/>
    <property type="match status" value="1"/>
</dbReference>
<evidence type="ECO:0000256" key="1">
    <source>
        <dbReference type="ARBA" id="ARBA00001946"/>
    </source>
</evidence>
<evidence type="ECO:0000256" key="3">
    <source>
        <dbReference type="ARBA" id="ARBA00022679"/>
    </source>
</evidence>
<evidence type="ECO:0000256" key="11">
    <source>
        <dbReference type="ARBA" id="ARBA00038887"/>
    </source>
</evidence>
<keyword evidence="9" id="KW-0460">Magnesium</keyword>
<reference evidence="13 14" key="1">
    <citation type="submission" date="2015-03" db="EMBL/GenBank/DDBJ databases">
        <title>Complete genome sequence of Lactobacillus acetotolerans NBRC 13120.</title>
        <authorList>
            <person name="Toh H."/>
            <person name="Morita H."/>
            <person name="Fujita N."/>
        </authorList>
    </citation>
    <scope>NUCLEOTIDE SEQUENCE [LARGE SCALE GENOMIC DNA]</scope>
    <source>
        <strain evidence="13 14">NBRC 13120</strain>
    </source>
</reference>